<organism evidence="2 3">
    <name type="scientific">Brassica cretica</name>
    <name type="common">Mustard</name>
    <dbReference type="NCBI Taxonomy" id="69181"/>
    <lineage>
        <taxon>Eukaryota</taxon>
        <taxon>Viridiplantae</taxon>
        <taxon>Streptophyta</taxon>
        <taxon>Embryophyta</taxon>
        <taxon>Tracheophyta</taxon>
        <taxon>Spermatophyta</taxon>
        <taxon>Magnoliopsida</taxon>
        <taxon>eudicotyledons</taxon>
        <taxon>Gunneridae</taxon>
        <taxon>Pentapetalae</taxon>
        <taxon>rosids</taxon>
        <taxon>malvids</taxon>
        <taxon>Brassicales</taxon>
        <taxon>Brassicaceae</taxon>
        <taxon>Brassiceae</taxon>
        <taxon>Brassica</taxon>
    </lineage>
</organism>
<dbReference type="InterPro" id="IPR012337">
    <property type="entry name" value="RNaseH-like_sf"/>
</dbReference>
<evidence type="ECO:0000313" key="2">
    <source>
        <dbReference type="EMBL" id="KAF2555554.1"/>
    </source>
</evidence>
<dbReference type="InterPro" id="IPR044730">
    <property type="entry name" value="RNase_H-like_dom_plant"/>
</dbReference>
<gene>
    <name evidence="2" type="ORF">F2Q68_00015081</name>
</gene>
<dbReference type="SUPFAM" id="SSF53098">
    <property type="entry name" value="Ribonuclease H-like"/>
    <property type="match status" value="1"/>
</dbReference>
<dbReference type="PANTHER" id="PTHR47074:SF49">
    <property type="entry name" value="POLYNUCLEOTIDYL TRANSFERASE, RIBONUCLEASE H-LIKE SUPERFAMILY PROTEIN"/>
    <property type="match status" value="1"/>
</dbReference>
<reference evidence="2" key="1">
    <citation type="submission" date="2019-12" db="EMBL/GenBank/DDBJ databases">
        <title>Genome sequencing and annotation of Brassica cretica.</title>
        <authorList>
            <person name="Studholme D.J."/>
            <person name="Sarris P.F."/>
        </authorList>
    </citation>
    <scope>NUCLEOTIDE SEQUENCE</scope>
    <source>
        <strain evidence="2">PFS-001/15</strain>
        <tissue evidence="2">Leaf</tissue>
    </source>
</reference>
<dbReference type="EMBL" id="QGKW02001940">
    <property type="protein sequence ID" value="KAF2555554.1"/>
    <property type="molecule type" value="Genomic_DNA"/>
</dbReference>
<name>A0A8S9HET0_BRACR</name>
<dbReference type="PANTHER" id="PTHR47074">
    <property type="entry name" value="BNAC02G40300D PROTEIN"/>
    <property type="match status" value="1"/>
</dbReference>
<comment type="caution">
    <text evidence="2">The sequence shown here is derived from an EMBL/GenBank/DDBJ whole genome shotgun (WGS) entry which is preliminary data.</text>
</comment>
<dbReference type="Proteomes" id="UP000712281">
    <property type="component" value="Unassembled WGS sequence"/>
</dbReference>
<dbReference type="GO" id="GO:0004523">
    <property type="term" value="F:RNA-DNA hybrid ribonuclease activity"/>
    <property type="evidence" value="ECO:0007669"/>
    <property type="project" value="InterPro"/>
</dbReference>
<sequence length="150" mass="16363">MSLQTPTPFVTCKTGAAWNKSSNKAGLAWVFIEITDAKKNQGSMTQDLVTSPLIAEALALRSGLVSAADMNLTQIHIFSDNSTLIRAINNDMQIKEIYEIITNIQQIASAFVDISFSHLSRNFNSEADTLAKNAIATLVVSDPLMRGTWT</sequence>
<feature type="domain" description="RNase H type-1" evidence="1">
    <location>
        <begin position="16"/>
        <end position="134"/>
    </location>
</feature>
<dbReference type="InterPro" id="IPR002156">
    <property type="entry name" value="RNaseH_domain"/>
</dbReference>
<dbReference type="AlphaFoldDB" id="A0A8S9HET0"/>
<protein>
    <recommendedName>
        <fullName evidence="1">RNase H type-1 domain-containing protein</fullName>
    </recommendedName>
</protein>
<proteinExistence type="predicted"/>
<dbReference type="InterPro" id="IPR036397">
    <property type="entry name" value="RNaseH_sf"/>
</dbReference>
<dbReference type="Gene3D" id="3.30.420.10">
    <property type="entry name" value="Ribonuclease H-like superfamily/Ribonuclease H"/>
    <property type="match status" value="1"/>
</dbReference>
<evidence type="ECO:0000259" key="1">
    <source>
        <dbReference type="Pfam" id="PF13456"/>
    </source>
</evidence>
<dbReference type="Pfam" id="PF13456">
    <property type="entry name" value="RVT_3"/>
    <property type="match status" value="1"/>
</dbReference>
<dbReference type="InterPro" id="IPR052929">
    <property type="entry name" value="RNase_H-like_EbsB-rel"/>
</dbReference>
<accession>A0A8S9HET0</accession>
<evidence type="ECO:0000313" key="3">
    <source>
        <dbReference type="Proteomes" id="UP000712281"/>
    </source>
</evidence>
<dbReference type="CDD" id="cd06222">
    <property type="entry name" value="RNase_H_like"/>
    <property type="match status" value="1"/>
</dbReference>
<dbReference type="GO" id="GO:0003676">
    <property type="term" value="F:nucleic acid binding"/>
    <property type="evidence" value="ECO:0007669"/>
    <property type="project" value="InterPro"/>
</dbReference>